<evidence type="ECO:0000313" key="4">
    <source>
        <dbReference type="EMBL" id="CAD9107566.1"/>
    </source>
</evidence>
<dbReference type="GO" id="GO:0008146">
    <property type="term" value="F:sulfotransferase activity"/>
    <property type="evidence" value="ECO:0007669"/>
    <property type="project" value="InterPro"/>
</dbReference>
<organism evidence="4">
    <name type="scientific">Alexandrium catenella</name>
    <name type="common">Red tide dinoflagellate</name>
    <name type="synonym">Gonyaulax catenella</name>
    <dbReference type="NCBI Taxonomy" id="2925"/>
    <lineage>
        <taxon>Eukaryota</taxon>
        <taxon>Sar</taxon>
        <taxon>Alveolata</taxon>
        <taxon>Dinophyceae</taxon>
        <taxon>Gonyaulacales</taxon>
        <taxon>Pyrocystaceae</taxon>
        <taxon>Alexandrium</taxon>
    </lineage>
</organism>
<dbReference type="InterPro" id="IPR000863">
    <property type="entry name" value="Sulfotransferase_dom"/>
</dbReference>
<dbReference type="PANTHER" id="PTHR11783">
    <property type="entry name" value="SULFOTRANSFERASE SULT"/>
    <property type="match status" value="1"/>
</dbReference>
<evidence type="ECO:0000256" key="2">
    <source>
        <dbReference type="ARBA" id="ARBA00022679"/>
    </source>
</evidence>
<dbReference type="Pfam" id="PF00685">
    <property type="entry name" value="Sulfotransfer_1"/>
    <property type="match status" value="1"/>
</dbReference>
<evidence type="ECO:0000256" key="1">
    <source>
        <dbReference type="ARBA" id="ARBA00005771"/>
    </source>
</evidence>
<keyword evidence="2" id="KW-0808">Transferase</keyword>
<dbReference type="InterPro" id="IPR027417">
    <property type="entry name" value="P-loop_NTPase"/>
</dbReference>
<protein>
    <recommendedName>
        <fullName evidence="3">Sulfotransferase domain-containing protein</fullName>
    </recommendedName>
</protein>
<dbReference type="AlphaFoldDB" id="A0A7S1LNH6"/>
<proteinExistence type="inferred from homology"/>
<dbReference type="Gene3D" id="3.40.50.300">
    <property type="entry name" value="P-loop containing nucleotide triphosphate hydrolases"/>
    <property type="match status" value="1"/>
</dbReference>
<feature type="domain" description="Sulfotransferase" evidence="3">
    <location>
        <begin position="30"/>
        <end position="219"/>
    </location>
</feature>
<comment type="similarity">
    <text evidence="1">Belongs to the sulfotransferase 1 family.</text>
</comment>
<reference evidence="4" key="1">
    <citation type="submission" date="2021-01" db="EMBL/GenBank/DDBJ databases">
        <authorList>
            <person name="Corre E."/>
            <person name="Pelletier E."/>
            <person name="Niang G."/>
            <person name="Scheremetjew M."/>
            <person name="Finn R."/>
            <person name="Kale V."/>
            <person name="Holt S."/>
            <person name="Cochrane G."/>
            <person name="Meng A."/>
            <person name="Brown T."/>
            <person name="Cohen L."/>
        </authorList>
    </citation>
    <scope>NUCLEOTIDE SEQUENCE</scope>
    <source>
        <strain evidence="4">OF101</strain>
    </source>
</reference>
<dbReference type="SUPFAM" id="SSF52540">
    <property type="entry name" value="P-loop containing nucleoside triphosphate hydrolases"/>
    <property type="match status" value="1"/>
</dbReference>
<gene>
    <name evidence="4" type="ORF">ACAT0790_LOCUS10660</name>
</gene>
<dbReference type="EMBL" id="HBGE01017858">
    <property type="protein sequence ID" value="CAD9107566.1"/>
    <property type="molecule type" value="Transcribed_RNA"/>
</dbReference>
<evidence type="ECO:0000259" key="3">
    <source>
        <dbReference type="Pfam" id="PF00685"/>
    </source>
</evidence>
<accession>A0A7S1LNH6</accession>
<sequence>MGIGPGPNGTPMTAAELSAWDGRVADLEAPPRRAFKTHAPAQLVPWKGGLGGLGTAKVIVVTRNPKDACVSMFHHARDVGAFRYKGDLHHFTTKLFLEGNVESGCFWAWHAGWEEAAAKHPQNVIWVSYEDLKRDFPGTVRKLAEFLDVPLTGATLAQVMDASSMKSMKASYEAFSEHLTATGGEAKTNHIRKGEMGSWRNDIKGALLAEFDAVHRAKTDLHKLRYQFDFGGP</sequence>
<name>A0A7S1LNH6_ALECA</name>